<dbReference type="PANTHER" id="PTHR43467">
    <property type="entry name" value="COBALT-PRECORRIN-2 C(20)-METHYLTRANSFERASE"/>
    <property type="match status" value="1"/>
</dbReference>
<evidence type="ECO:0000313" key="9">
    <source>
        <dbReference type="EMBL" id="QIZ70992.1"/>
    </source>
</evidence>
<dbReference type="EC" id="2.1.1.130" evidence="9"/>
<dbReference type="AlphaFoldDB" id="A0A6H1TWL2"/>
<dbReference type="Gene3D" id="3.40.1010.10">
    <property type="entry name" value="Cobalt-precorrin-4 Transmethylase, Domain 1"/>
    <property type="match status" value="1"/>
</dbReference>
<name>A0A6H1TWL2_9CYAN</name>
<comment type="similarity">
    <text evidence="2 7">Belongs to the precorrin methyltransferase family.</text>
</comment>
<dbReference type="InterPro" id="IPR000878">
    <property type="entry name" value="4pyrrol_Mease"/>
</dbReference>
<keyword evidence="4 9" id="KW-0489">Methyltransferase</keyword>
<keyword evidence="6" id="KW-0949">S-adenosyl-L-methionine</keyword>
<dbReference type="KEGG" id="oxy:HCG48_10665"/>
<proteinExistence type="inferred from homology"/>
<dbReference type="EMBL" id="CP051167">
    <property type="protein sequence ID" value="QIZ70992.1"/>
    <property type="molecule type" value="Genomic_DNA"/>
</dbReference>
<evidence type="ECO:0000256" key="4">
    <source>
        <dbReference type="ARBA" id="ARBA00022603"/>
    </source>
</evidence>
<evidence type="ECO:0000313" key="10">
    <source>
        <dbReference type="Proteomes" id="UP000500857"/>
    </source>
</evidence>
<dbReference type="InterPro" id="IPR014777">
    <property type="entry name" value="4pyrrole_Mease_sub1"/>
</dbReference>
<sequence>MKPAGTLYGIGVGPGDPELISVKGLKILQSVPVVAFPAGVGDRTGMAERIVADWLQERQVKLPLTFPYVRDESILAAAWQQAAREVGEVLQSGRDVAFVSEGDVSFYSTFTYLSETLKRQHPHLEIRTIPGICSPLAAAAELGIPLTIAGQRLAVLPALYAVEELERALDWADAVVLMKMSSVYPQVWQVLQRRGLLDRTYVVERATWPEATVYRGLRDRDNLQLPYFSLTIIQVRPAEIPTTDSGTFSANDRSLK</sequence>
<dbReference type="PIRSF" id="PIRSF036427">
    <property type="entry name" value="Precrrn-2_mtase"/>
    <property type="match status" value="1"/>
</dbReference>
<evidence type="ECO:0000256" key="7">
    <source>
        <dbReference type="PIRNR" id="PIRNR036427"/>
    </source>
</evidence>
<dbReference type="InterPro" id="IPR035996">
    <property type="entry name" value="4pyrrol_Methylase_sf"/>
</dbReference>
<dbReference type="GO" id="GO:0009236">
    <property type="term" value="P:cobalamin biosynthetic process"/>
    <property type="evidence" value="ECO:0007669"/>
    <property type="project" value="UniProtKB-UniRule"/>
</dbReference>
<dbReference type="InterPro" id="IPR014776">
    <property type="entry name" value="4pyrrole_Mease_sub2"/>
</dbReference>
<evidence type="ECO:0000256" key="2">
    <source>
        <dbReference type="ARBA" id="ARBA00005879"/>
    </source>
</evidence>
<evidence type="ECO:0000256" key="1">
    <source>
        <dbReference type="ARBA" id="ARBA00004953"/>
    </source>
</evidence>
<dbReference type="Proteomes" id="UP000500857">
    <property type="component" value="Chromosome"/>
</dbReference>
<dbReference type="NCBIfam" id="NF004614">
    <property type="entry name" value="PRK05948.1"/>
    <property type="match status" value="1"/>
</dbReference>
<organism evidence="9 10">
    <name type="scientific">Oxynema aestuarii AP17</name>
    <dbReference type="NCBI Taxonomy" id="2064643"/>
    <lineage>
        <taxon>Bacteria</taxon>
        <taxon>Bacillati</taxon>
        <taxon>Cyanobacteriota</taxon>
        <taxon>Cyanophyceae</taxon>
        <taxon>Oscillatoriophycideae</taxon>
        <taxon>Oscillatoriales</taxon>
        <taxon>Oscillatoriaceae</taxon>
        <taxon>Oxynema</taxon>
        <taxon>Oxynema aestuarii</taxon>
    </lineage>
</organism>
<reference evidence="9 10" key="1">
    <citation type="submission" date="2020-04" db="EMBL/GenBank/DDBJ databases">
        <authorList>
            <person name="Basu S."/>
            <person name="Maruthanayagam V."/>
            <person name="Chakraborty S."/>
            <person name="Pramanik A."/>
            <person name="Mukherjee J."/>
            <person name="Brink B."/>
        </authorList>
    </citation>
    <scope>NUCLEOTIDE SEQUENCE [LARGE SCALE GENOMIC DNA]</scope>
    <source>
        <strain evidence="9 10">AP17</strain>
    </source>
</reference>
<dbReference type="Pfam" id="PF00590">
    <property type="entry name" value="TP_methylase"/>
    <property type="match status" value="1"/>
</dbReference>
<dbReference type="SUPFAM" id="SSF53790">
    <property type="entry name" value="Tetrapyrrole methylase"/>
    <property type="match status" value="1"/>
</dbReference>
<dbReference type="NCBIfam" id="TIGR01467">
    <property type="entry name" value="cobI_cbiL"/>
    <property type="match status" value="1"/>
</dbReference>
<dbReference type="GO" id="GO:0030788">
    <property type="term" value="F:precorrin-2 C20-methyltransferase activity"/>
    <property type="evidence" value="ECO:0007669"/>
    <property type="project" value="UniProtKB-EC"/>
</dbReference>
<dbReference type="InterPro" id="IPR006364">
    <property type="entry name" value="CobI/CbiL/CobIJ_dom"/>
</dbReference>
<dbReference type="GO" id="GO:0032259">
    <property type="term" value="P:methylation"/>
    <property type="evidence" value="ECO:0007669"/>
    <property type="project" value="UniProtKB-KW"/>
</dbReference>
<gene>
    <name evidence="9" type="ORF">HCG48_10665</name>
</gene>
<comment type="pathway">
    <text evidence="1">Cofactor biosynthesis; adenosylcobalamin biosynthesis.</text>
</comment>
<dbReference type="InterPro" id="IPR012382">
    <property type="entry name" value="CobI/CbiL"/>
</dbReference>
<dbReference type="UniPathway" id="UPA00148"/>
<dbReference type="CDD" id="cd11645">
    <property type="entry name" value="Precorrin_2_C20_MT"/>
    <property type="match status" value="1"/>
</dbReference>
<evidence type="ECO:0000259" key="8">
    <source>
        <dbReference type="Pfam" id="PF00590"/>
    </source>
</evidence>
<evidence type="ECO:0000256" key="3">
    <source>
        <dbReference type="ARBA" id="ARBA00022573"/>
    </source>
</evidence>
<evidence type="ECO:0000256" key="6">
    <source>
        <dbReference type="ARBA" id="ARBA00022691"/>
    </source>
</evidence>
<keyword evidence="5 9" id="KW-0808">Transferase</keyword>
<evidence type="ECO:0000256" key="5">
    <source>
        <dbReference type="ARBA" id="ARBA00022679"/>
    </source>
</evidence>
<accession>A0A6H1TWL2</accession>
<feature type="domain" description="Tetrapyrrole methylase" evidence="8">
    <location>
        <begin position="6"/>
        <end position="217"/>
    </location>
</feature>
<protein>
    <submittedName>
        <fullName evidence="9">Precorrin-2 C(20)-methyltransferase</fullName>
        <ecNumber evidence="9">2.1.1.130</ecNumber>
    </submittedName>
</protein>
<dbReference type="PANTHER" id="PTHR43467:SF2">
    <property type="entry name" value="COBALT-PRECORRIN-2 C(20)-METHYLTRANSFERASE"/>
    <property type="match status" value="1"/>
</dbReference>
<dbReference type="Gene3D" id="3.30.950.10">
    <property type="entry name" value="Methyltransferase, Cobalt-precorrin-4 Transmethylase, Domain 2"/>
    <property type="match status" value="1"/>
</dbReference>
<keyword evidence="10" id="KW-1185">Reference proteome</keyword>
<keyword evidence="3" id="KW-0169">Cobalamin biosynthesis</keyword>
<dbReference type="RefSeq" id="WP_168569147.1">
    <property type="nucleotide sequence ID" value="NZ_CP051167.1"/>
</dbReference>